<dbReference type="EMBL" id="DTMF01000233">
    <property type="protein sequence ID" value="HGF34614.1"/>
    <property type="molecule type" value="Genomic_DNA"/>
</dbReference>
<protein>
    <submittedName>
        <fullName evidence="1">Uncharacterized protein</fullName>
    </submittedName>
</protein>
<comment type="caution">
    <text evidence="1">The sequence shown here is derived from an EMBL/GenBank/DDBJ whole genome shotgun (WGS) entry which is preliminary data.</text>
</comment>
<accession>A0A7C3V5S2</accession>
<sequence>MRQVSILLALVIVLTGGALGITSWPSQAQVLAPPPPPPGLHVVVSPWVGPKTPWVYYNGDWFYNGVLFYYFGPKYGWAPYYAYPRVYIVRPAHWYGPKWDAWYRRHPVYWKEFKHAYPYWRDHRVDHYYDESFYHRYHHGHGKGWYQGY</sequence>
<proteinExistence type="predicted"/>
<organism evidence="1">
    <name type="scientific">Desulfobacca acetoxidans</name>
    <dbReference type="NCBI Taxonomy" id="60893"/>
    <lineage>
        <taxon>Bacteria</taxon>
        <taxon>Pseudomonadati</taxon>
        <taxon>Thermodesulfobacteriota</taxon>
        <taxon>Desulfobaccia</taxon>
        <taxon>Desulfobaccales</taxon>
        <taxon>Desulfobaccaceae</taxon>
        <taxon>Desulfobacca</taxon>
    </lineage>
</organism>
<evidence type="ECO:0000313" key="1">
    <source>
        <dbReference type="EMBL" id="HGF34614.1"/>
    </source>
</evidence>
<name>A0A7C3V5S2_9BACT</name>
<dbReference type="AlphaFoldDB" id="A0A7C3V5S2"/>
<gene>
    <name evidence="1" type="ORF">ENW96_09545</name>
</gene>
<reference evidence="1" key="1">
    <citation type="journal article" date="2020" name="mSystems">
        <title>Genome- and Community-Level Interaction Insights into Carbon Utilization and Element Cycling Functions of Hydrothermarchaeota in Hydrothermal Sediment.</title>
        <authorList>
            <person name="Zhou Z."/>
            <person name="Liu Y."/>
            <person name="Xu W."/>
            <person name="Pan J."/>
            <person name="Luo Z.H."/>
            <person name="Li M."/>
        </authorList>
    </citation>
    <scope>NUCLEOTIDE SEQUENCE [LARGE SCALE GENOMIC DNA]</scope>
    <source>
        <strain evidence="1">SpSt-897</strain>
    </source>
</reference>